<organism evidence="1 2">
    <name type="scientific">Cricetulus griseus</name>
    <name type="common">Chinese hamster</name>
    <name type="synonym">Cricetulus barabensis griseus</name>
    <dbReference type="NCBI Taxonomy" id="10029"/>
    <lineage>
        <taxon>Eukaryota</taxon>
        <taxon>Metazoa</taxon>
        <taxon>Chordata</taxon>
        <taxon>Craniata</taxon>
        <taxon>Vertebrata</taxon>
        <taxon>Euteleostomi</taxon>
        <taxon>Mammalia</taxon>
        <taxon>Eutheria</taxon>
        <taxon>Euarchontoglires</taxon>
        <taxon>Glires</taxon>
        <taxon>Rodentia</taxon>
        <taxon>Myomorpha</taxon>
        <taxon>Muroidea</taxon>
        <taxon>Cricetidae</taxon>
        <taxon>Cricetinae</taxon>
        <taxon>Cricetulus</taxon>
    </lineage>
</organism>
<proteinExistence type="predicted"/>
<dbReference type="AlphaFoldDB" id="G3GW89"/>
<name>G3GW89_CRIGR</name>
<evidence type="ECO:0000313" key="2">
    <source>
        <dbReference type="Proteomes" id="UP000001075"/>
    </source>
</evidence>
<reference evidence="2" key="1">
    <citation type="journal article" date="2011" name="Nat. Biotechnol.">
        <title>The genomic sequence of the Chinese hamster ovary (CHO)-K1 cell line.</title>
        <authorList>
            <person name="Xu X."/>
            <person name="Nagarajan H."/>
            <person name="Lewis N.E."/>
            <person name="Pan S."/>
            <person name="Cai Z."/>
            <person name="Liu X."/>
            <person name="Chen W."/>
            <person name="Xie M."/>
            <person name="Wang W."/>
            <person name="Hammond S."/>
            <person name="Andersen M.R."/>
            <person name="Neff N."/>
            <person name="Passarelli B."/>
            <person name="Koh W."/>
            <person name="Fan H.C."/>
            <person name="Wang J."/>
            <person name="Gui Y."/>
            <person name="Lee K.H."/>
            <person name="Betenbaugh M.J."/>
            <person name="Quake S.R."/>
            <person name="Famili I."/>
            <person name="Palsson B.O."/>
            <person name="Wang J."/>
        </authorList>
    </citation>
    <scope>NUCLEOTIDE SEQUENCE [LARGE SCALE GENOMIC DNA]</scope>
    <source>
        <strain evidence="2">CHO K1 cell line</strain>
    </source>
</reference>
<sequence length="65" mass="7373">MDLHPNSQLHSSSGLQLQQPWTLWPTLLLYLVPSEAKGTVTTSWELGCSQVYRGSELLMKDCFYS</sequence>
<evidence type="ECO:0000313" key="1">
    <source>
        <dbReference type="EMBL" id="EGV98331.1"/>
    </source>
</evidence>
<accession>G3GW89</accession>
<gene>
    <name evidence="1" type="ORF">I79_002009</name>
</gene>
<dbReference type="EMBL" id="JH000049">
    <property type="protein sequence ID" value="EGV98331.1"/>
    <property type="molecule type" value="Genomic_DNA"/>
</dbReference>
<protein>
    <submittedName>
        <fullName evidence="1">Uncharacterized protein</fullName>
    </submittedName>
</protein>
<dbReference type="Proteomes" id="UP000001075">
    <property type="component" value="Unassembled WGS sequence"/>
</dbReference>
<dbReference type="InParanoid" id="G3GW89"/>